<accession>A0A9P8C2Y0</accession>
<proteinExistence type="predicted"/>
<protein>
    <submittedName>
        <fullName evidence="1">Uncharacterized protein</fullName>
    </submittedName>
</protein>
<dbReference type="Gene3D" id="2.60.40.2970">
    <property type="match status" value="1"/>
</dbReference>
<organism evidence="1 2">
    <name type="scientific">Amylocarpus encephaloides</name>
    <dbReference type="NCBI Taxonomy" id="45428"/>
    <lineage>
        <taxon>Eukaryota</taxon>
        <taxon>Fungi</taxon>
        <taxon>Dikarya</taxon>
        <taxon>Ascomycota</taxon>
        <taxon>Pezizomycotina</taxon>
        <taxon>Leotiomycetes</taxon>
        <taxon>Helotiales</taxon>
        <taxon>Helotiales incertae sedis</taxon>
        <taxon>Amylocarpus</taxon>
    </lineage>
</organism>
<sequence>MLTRLASTTAGAALLLLATAYFLYSDILSTNDMQADSDTSSLPLEVKLSVAPAPASDLGSVALRITVSNLTPHTISILVWSSPLDPRAVVTGVFDFRSANTNERAPCLDVKFNRKLPDSGYFERTDDAIVEIPATGSIERVIVVKEPEVALAKGERYLVRTEGHWRQIWIHGGGEDGDALLKLSMEEGSIADFASDELAIDVPASDSK</sequence>
<evidence type="ECO:0000313" key="2">
    <source>
        <dbReference type="Proteomes" id="UP000824998"/>
    </source>
</evidence>
<comment type="caution">
    <text evidence="1">The sequence shown here is derived from an EMBL/GenBank/DDBJ whole genome shotgun (WGS) entry which is preliminary data.</text>
</comment>
<dbReference type="Proteomes" id="UP000824998">
    <property type="component" value="Unassembled WGS sequence"/>
</dbReference>
<evidence type="ECO:0000313" key="1">
    <source>
        <dbReference type="EMBL" id="KAG9231552.1"/>
    </source>
</evidence>
<gene>
    <name evidence="1" type="ORF">BJ875DRAFT_469159</name>
</gene>
<name>A0A9P8C2Y0_9HELO</name>
<reference evidence="1" key="1">
    <citation type="journal article" date="2021" name="IMA Fungus">
        <title>Genomic characterization of three marine fungi, including Emericellopsis atlantica sp. nov. with signatures of a generalist lifestyle and marine biomass degradation.</title>
        <authorList>
            <person name="Hagestad O.C."/>
            <person name="Hou L."/>
            <person name="Andersen J.H."/>
            <person name="Hansen E.H."/>
            <person name="Altermark B."/>
            <person name="Li C."/>
            <person name="Kuhnert E."/>
            <person name="Cox R.J."/>
            <person name="Crous P.W."/>
            <person name="Spatafora J.W."/>
            <person name="Lail K."/>
            <person name="Amirebrahimi M."/>
            <person name="Lipzen A."/>
            <person name="Pangilinan J."/>
            <person name="Andreopoulos W."/>
            <person name="Hayes R.D."/>
            <person name="Ng V."/>
            <person name="Grigoriev I.V."/>
            <person name="Jackson S.A."/>
            <person name="Sutton T.D.S."/>
            <person name="Dobson A.D.W."/>
            <person name="Rama T."/>
        </authorList>
    </citation>
    <scope>NUCLEOTIDE SEQUENCE</scope>
    <source>
        <strain evidence="1">TRa018bII</strain>
    </source>
</reference>
<dbReference type="OrthoDB" id="4664297at2759"/>
<dbReference type="AlphaFoldDB" id="A0A9P8C2Y0"/>
<keyword evidence="2" id="KW-1185">Reference proteome</keyword>
<dbReference type="EMBL" id="MU251594">
    <property type="protein sequence ID" value="KAG9231552.1"/>
    <property type="molecule type" value="Genomic_DNA"/>
</dbReference>